<feature type="region of interest" description="Disordered" evidence="1">
    <location>
        <begin position="1"/>
        <end position="20"/>
    </location>
</feature>
<dbReference type="OrthoDB" id="8910965at2"/>
<evidence type="ECO:0000313" key="2">
    <source>
        <dbReference type="EMBL" id="RUR70611.1"/>
    </source>
</evidence>
<organism evidence="2 3">
    <name type="scientific">Variovorax guangxiensis</name>
    <dbReference type="NCBI Taxonomy" id="1775474"/>
    <lineage>
        <taxon>Bacteria</taxon>
        <taxon>Pseudomonadati</taxon>
        <taxon>Pseudomonadota</taxon>
        <taxon>Betaproteobacteria</taxon>
        <taxon>Burkholderiales</taxon>
        <taxon>Comamonadaceae</taxon>
        <taxon>Variovorax</taxon>
    </lineage>
</organism>
<accession>A0A3S0ZI52</accession>
<evidence type="ECO:0000256" key="1">
    <source>
        <dbReference type="SAM" id="MobiDB-lite"/>
    </source>
</evidence>
<protein>
    <submittedName>
        <fullName evidence="2">Uncharacterized protein</fullName>
    </submittedName>
</protein>
<reference evidence="2 3" key="1">
    <citation type="submission" date="2018-12" db="EMBL/GenBank/DDBJ databases">
        <title>The genome sequences of Variovorax guangxiensis DSM 27352.</title>
        <authorList>
            <person name="Gao J."/>
            <person name="Sun J."/>
        </authorList>
    </citation>
    <scope>NUCLEOTIDE SEQUENCE [LARGE SCALE GENOMIC DNA]</scope>
    <source>
        <strain evidence="2 3">DSM 27352</strain>
    </source>
</reference>
<proteinExistence type="predicted"/>
<name>A0A3S0ZI52_9BURK</name>
<gene>
    <name evidence="2" type="ORF">EJP67_26485</name>
</gene>
<feature type="compositionally biased region" description="Basic and acidic residues" evidence="1">
    <location>
        <begin position="37"/>
        <end position="59"/>
    </location>
</feature>
<dbReference type="AlphaFoldDB" id="A0A3S0ZI52"/>
<sequence>MTGTERRHSHSEQLSPQQRLALSRRALVRQLNGGVDDDSHQGRGHAGSDPRLDDLEYAHYEAQATGRRQGHPHERGEGDPAGQGERGGSRRRNANVWLAVGRSVLERWWRRHPAHAVGQLARPMLEHYARKEPAKLMAAAAATGALLVLVKPWRLLSATAVLAAVLKTSDVADLVNTLMSKTPNSTRPPRKDSP</sequence>
<dbReference type="RefSeq" id="WP_126024718.1">
    <property type="nucleotide sequence ID" value="NZ_RXFT01000014.1"/>
</dbReference>
<evidence type="ECO:0000313" key="3">
    <source>
        <dbReference type="Proteomes" id="UP000281118"/>
    </source>
</evidence>
<feature type="region of interest" description="Disordered" evidence="1">
    <location>
        <begin position="27"/>
        <end position="92"/>
    </location>
</feature>
<comment type="caution">
    <text evidence="2">The sequence shown here is derived from an EMBL/GenBank/DDBJ whole genome shotgun (WGS) entry which is preliminary data.</text>
</comment>
<dbReference type="EMBL" id="RXFT01000014">
    <property type="protein sequence ID" value="RUR70611.1"/>
    <property type="molecule type" value="Genomic_DNA"/>
</dbReference>
<dbReference type="Proteomes" id="UP000281118">
    <property type="component" value="Unassembled WGS sequence"/>
</dbReference>